<dbReference type="AlphaFoldDB" id="A0A379W1N2"/>
<protein>
    <submittedName>
        <fullName evidence="3">ATP/GTP-binding protein</fullName>
    </submittedName>
</protein>
<name>A0A379W1N2_SALET</name>
<dbReference type="Pfam" id="PF03969">
    <property type="entry name" value="AFG1_ATPase"/>
    <property type="match status" value="1"/>
</dbReference>
<dbReference type="EMBL" id="UGXS01000004">
    <property type="protein sequence ID" value="SUH13182.1"/>
    <property type="molecule type" value="Genomic_DNA"/>
</dbReference>
<gene>
    <name evidence="3" type="primary">yhcM_3</name>
    <name evidence="3" type="ORF">NCTC8258_00811</name>
</gene>
<dbReference type="GO" id="GO:0005524">
    <property type="term" value="F:ATP binding"/>
    <property type="evidence" value="ECO:0007669"/>
    <property type="project" value="UniProtKB-KW"/>
</dbReference>
<proteinExistence type="predicted"/>
<dbReference type="Proteomes" id="UP000255509">
    <property type="component" value="Unassembled WGS sequence"/>
</dbReference>
<evidence type="ECO:0000313" key="4">
    <source>
        <dbReference type="Proteomes" id="UP000255509"/>
    </source>
</evidence>
<keyword evidence="2" id="KW-0067">ATP-binding</keyword>
<evidence type="ECO:0000256" key="1">
    <source>
        <dbReference type="ARBA" id="ARBA00022741"/>
    </source>
</evidence>
<evidence type="ECO:0000313" key="3">
    <source>
        <dbReference type="EMBL" id="SUH13182.1"/>
    </source>
</evidence>
<dbReference type="GO" id="GO:0016887">
    <property type="term" value="F:ATP hydrolysis activity"/>
    <property type="evidence" value="ECO:0007669"/>
    <property type="project" value="InterPro"/>
</dbReference>
<organism evidence="3 4">
    <name type="scientific">Salmonella enterica I</name>
    <dbReference type="NCBI Taxonomy" id="59201"/>
    <lineage>
        <taxon>Bacteria</taxon>
        <taxon>Pseudomonadati</taxon>
        <taxon>Pseudomonadota</taxon>
        <taxon>Gammaproteobacteria</taxon>
        <taxon>Enterobacterales</taxon>
        <taxon>Enterobacteriaceae</taxon>
        <taxon>Salmonella</taxon>
    </lineage>
</organism>
<dbReference type="InterPro" id="IPR005654">
    <property type="entry name" value="ATPase_AFG1-like"/>
</dbReference>
<reference evidence="3 4" key="1">
    <citation type="submission" date="2018-06" db="EMBL/GenBank/DDBJ databases">
        <authorList>
            <consortium name="Pathogen Informatics"/>
            <person name="Doyle S."/>
        </authorList>
    </citation>
    <scope>NUCLEOTIDE SEQUENCE [LARGE SCALE GENOMIC DNA]</scope>
    <source>
        <strain evidence="3 4">NCTC8258</strain>
    </source>
</reference>
<accession>A0A379W1N2</accession>
<sequence>MTPLMENEARRFIALVDEFYERHVKLVVSAAAPVI</sequence>
<evidence type="ECO:0000256" key="2">
    <source>
        <dbReference type="ARBA" id="ARBA00022840"/>
    </source>
</evidence>
<keyword evidence="1" id="KW-0547">Nucleotide-binding</keyword>